<dbReference type="GO" id="GO:0005509">
    <property type="term" value="F:calcium ion binding"/>
    <property type="evidence" value="ECO:0007669"/>
    <property type="project" value="InterPro"/>
</dbReference>
<feature type="active site" evidence="5">
    <location>
        <position position="396"/>
    </location>
</feature>
<dbReference type="InterPro" id="IPR012341">
    <property type="entry name" value="6hp_glycosidase-like_sf"/>
</dbReference>
<dbReference type="InterPro" id="IPR036026">
    <property type="entry name" value="Seven-hairpin_glycosidases"/>
</dbReference>
<accession>A0AAW1NW78</accession>
<evidence type="ECO:0000256" key="3">
    <source>
        <dbReference type="ARBA" id="ARBA00022824"/>
    </source>
</evidence>
<evidence type="ECO:0000256" key="1">
    <source>
        <dbReference type="ARBA" id="ARBA00004240"/>
    </source>
</evidence>
<proteinExistence type="inferred from homology"/>
<comment type="subcellular location">
    <subcellularLocation>
        <location evidence="1">Endoplasmic reticulum</location>
    </subcellularLocation>
</comment>
<feature type="binding site" evidence="6">
    <location>
        <position position="487"/>
    </location>
    <ligand>
        <name>Ca(2+)</name>
        <dbReference type="ChEBI" id="CHEBI:29108"/>
    </ligand>
</feature>
<evidence type="ECO:0000256" key="8">
    <source>
        <dbReference type="SAM" id="SignalP"/>
    </source>
</evidence>
<keyword evidence="10" id="KW-1185">Reference proteome</keyword>
<dbReference type="EC" id="3.2.1.-" evidence="7"/>
<evidence type="ECO:0000256" key="4">
    <source>
        <dbReference type="ARBA" id="ARBA00023180"/>
    </source>
</evidence>
<evidence type="ECO:0000313" key="10">
    <source>
        <dbReference type="Proteomes" id="UP001465755"/>
    </source>
</evidence>
<comment type="cofactor">
    <cofactor evidence="6">
        <name>Ca(2+)</name>
        <dbReference type="ChEBI" id="CHEBI:29108"/>
    </cofactor>
</comment>
<keyword evidence="6" id="KW-0106">Calcium</keyword>
<evidence type="ECO:0000256" key="2">
    <source>
        <dbReference type="ARBA" id="ARBA00007658"/>
    </source>
</evidence>
<keyword evidence="7" id="KW-0326">Glycosidase</keyword>
<keyword evidence="8" id="KW-0732">Signal</keyword>
<feature type="active site" evidence="5">
    <location>
        <position position="281"/>
    </location>
</feature>
<dbReference type="PANTHER" id="PTHR45679">
    <property type="entry name" value="ER DEGRADATION-ENHANCING ALPHA-MANNOSIDASE-LIKE PROTEIN 2"/>
    <property type="match status" value="1"/>
</dbReference>
<keyword evidence="6" id="KW-0479">Metal-binding</keyword>
<dbReference type="EMBL" id="JALJOQ010000081">
    <property type="protein sequence ID" value="KAK9800749.1"/>
    <property type="molecule type" value="Genomic_DNA"/>
</dbReference>
<dbReference type="Proteomes" id="UP001465755">
    <property type="component" value="Unassembled WGS sequence"/>
</dbReference>
<comment type="caution">
    <text evidence="9">The sequence shown here is derived from an EMBL/GenBank/DDBJ whole genome shotgun (WGS) entry which is preliminary data.</text>
</comment>
<dbReference type="GO" id="GO:1904380">
    <property type="term" value="P:endoplasmic reticulum mannose trimming"/>
    <property type="evidence" value="ECO:0007669"/>
    <property type="project" value="InterPro"/>
</dbReference>
<gene>
    <name evidence="9" type="ORF">WJX73_004612</name>
</gene>
<protein>
    <recommendedName>
        <fullName evidence="7">alpha-1,2-Mannosidase</fullName>
        <ecNumber evidence="7">3.2.1.-</ecNumber>
    </recommendedName>
</protein>
<dbReference type="PANTHER" id="PTHR45679:SF5">
    <property type="entry name" value="ER DEGRADATION-ENHANCING ALPHA-MANNOSIDASE-LIKE PROTEIN 1"/>
    <property type="match status" value="1"/>
</dbReference>
<dbReference type="AlphaFoldDB" id="A0AAW1NW78"/>
<evidence type="ECO:0000256" key="7">
    <source>
        <dbReference type="RuleBase" id="RU361193"/>
    </source>
</evidence>
<evidence type="ECO:0000256" key="6">
    <source>
        <dbReference type="PIRSR" id="PIRSR601382-2"/>
    </source>
</evidence>
<organism evidence="9 10">
    <name type="scientific">Symbiochloris irregularis</name>
    <dbReference type="NCBI Taxonomy" id="706552"/>
    <lineage>
        <taxon>Eukaryota</taxon>
        <taxon>Viridiplantae</taxon>
        <taxon>Chlorophyta</taxon>
        <taxon>core chlorophytes</taxon>
        <taxon>Trebouxiophyceae</taxon>
        <taxon>Trebouxiales</taxon>
        <taxon>Trebouxiaceae</taxon>
        <taxon>Symbiochloris</taxon>
    </lineage>
</organism>
<dbReference type="PRINTS" id="PR00747">
    <property type="entry name" value="GLYHDRLASE47"/>
</dbReference>
<comment type="similarity">
    <text evidence="2 7">Belongs to the glycosyl hydrolase 47 family.</text>
</comment>
<dbReference type="GO" id="GO:0016020">
    <property type="term" value="C:membrane"/>
    <property type="evidence" value="ECO:0007669"/>
    <property type="project" value="InterPro"/>
</dbReference>
<dbReference type="GO" id="GO:0044322">
    <property type="term" value="C:endoplasmic reticulum quality control compartment"/>
    <property type="evidence" value="ECO:0007669"/>
    <property type="project" value="GOC"/>
</dbReference>
<dbReference type="InterPro" id="IPR001382">
    <property type="entry name" value="Glyco_hydro_47"/>
</dbReference>
<sequence>MRWLAVVVTLTVGLHAKSLRASSSPLTSDQGPTLELSSLQQAAKDLFDHGFDQYMLYAFPHDELKPLTYSYSDSLGELGNLDRVPVSAEYKGVALTLIDSLPTLAVLGKHKEFEQGVQWLVDHADWFDADVRINVFEGNIRLLGGLLSAHILASHGGFGPQLMQGGYNGGLLDLAHSLGLRLLPAFLLSPTGMPYAWVNLRHGIQPGTATKESNTAGCGSLVLEMGMLSRLTGNRVFETAARDALRALWAMRTPLDLLGTDLDVEQGIWLHQHGGIGAGADSFFEYLLKAYLLFGDDEYWDMFNCAYSTVMLHYRTGGPWYHDSDIRTGRPTQFQFTSLQAFWPGLQVLAGDLEAAMETHAAFAWVWQQFQALPERYLYQMGTVHPTEHYYPLRPELFESTFYLFEATRNPMYQAFAAEMLADVNESMRVPGGWASVGSVVRDGRTGRMPLEDIQPSYWLAEAALYLYLLFANDTILQQGEQWIFTTEGHPLPLDHASHRLQQAWAAGKATKATLHTHPFYREASSQWAAAFGLSRGAGACRNPGEQHCNSTAFTLDSGSGWFSRPRGICPARKAGPLARSQLQ</sequence>
<dbReference type="GO" id="GO:0005975">
    <property type="term" value="P:carbohydrate metabolic process"/>
    <property type="evidence" value="ECO:0007669"/>
    <property type="project" value="InterPro"/>
</dbReference>
<dbReference type="Gene3D" id="1.50.10.10">
    <property type="match status" value="1"/>
</dbReference>
<dbReference type="InterPro" id="IPR044674">
    <property type="entry name" value="EDEM1/2/3"/>
</dbReference>
<dbReference type="SUPFAM" id="SSF48225">
    <property type="entry name" value="Seven-hairpin glycosidases"/>
    <property type="match status" value="1"/>
</dbReference>
<feature type="signal peptide" evidence="8">
    <location>
        <begin position="1"/>
        <end position="16"/>
    </location>
</feature>
<dbReference type="GO" id="GO:0004571">
    <property type="term" value="F:mannosyl-oligosaccharide 1,2-alpha-mannosidase activity"/>
    <property type="evidence" value="ECO:0007669"/>
    <property type="project" value="InterPro"/>
</dbReference>
<feature type="active site" description="Proton donor" evidence="5">
    <location>
        <position position="375"/>
    </location>
</feature>
<evidence type="ECO:0000313" key="9">
    <source>
        <dbReference type="EMBL" id="KAK9800749.1"/>
    </source>
</evidence>
<keyword evidence="7" id="KW-0378">Hydrolase</keyword>
<feature type="active site" description="Proton donor" evidence="5">
    <location>
        <position position="137"/>
    </location>
</feature>
<feature type="chain" id="PRO_5043766256" description="alpha-1,2-Mannosidase" evidence="8">
    <location>
        <begin position="17"/>
        <end position="584"/>
    </location>
</feature>
<name>A0AAW1NW78_9CHLO</name>
<keyword evidence="3" id="KW-0256">Endoplasmic reticulum</keyword>
<reference evidence="9 10" key="1">
    <citation type="journal article" date="2024" name="Nat. Commun.">
        <title>Phylogenomics reveals the evolutionary origins of lichenization in chlorophyte algae.</title>
        <authorList>
            <person name="Puginier C."/>
            <person name="Libourel C."/>
            <person name="Otte J."/>
            <person name="Skaloud P."/>
            <person name="Haon M."/>
            <person name="Grisel S."/>
            <person name="Petersen M."/>
            <person name="Berrin J.G."/>
            <person name="Delaux P.M."/>
            <person name="Dal Grande F."/>
            <person name="Keller J."/>
        </authorList>
    </citation>
    <scope>NUCLEOTIDE SEQUENCE [LARGE SCALE GENOMIC DNA]</scope>
    <source>
        <strain evidence="9 10">SAG 2036</strain>
    </source>
</reference>
<evidence type="ECO:0000256" key="5">
    <source>
        <dbReference type="PIRSR" id="PIRSR601382-1"/>
    </source>
</evidence>
<keyword evidence="4" id="KW-0325">Glycoprotein</keyword>
<dbReference type="Pfam" id="PF01532">
    <property type="entry name" value="Glyco_hydro_47"/>
    <property type="match status" value="1"/>
</dbReference>